<dbReference type="EMBL" id="VJMG01000020">
    <property type="protein sequence ID" value="TRL39504.1"/>
    <property type="molecule type" value="Genomic_DNA"/>
</dbReference>
<proteinExistence type="predicted"/>
<comment type="caution">
    <text evidence="1">The sequence shown here is derived from an EMBL/GenBank/DDBJ whole genome shotgun (WGS) entry which is preliminary data.</text>
</comment>
<gene>
    <name evidence="1" type="ORF">FNA46_08715</name>
</gene>
<reference evidence="1 2" key="1">
    <citation type="submission" date="2019-07" db="EMBL/GenBank/DDBJ databases">
        <title>Ln-dependent methylotrophs.</title>
        <authorList>
            <person name="Tani A."/>
        </authorList>
    </citation>
    <scope>NUCLEOTIDE SEQUENCE [LARGE SCALE GENOMIC DNA]</scope>
    <source>
        <strain evidence="1 2">SM12</strain>
    </source>
</reference>
<evidence type="ECO:0000313" key="2">
    <source>
        <dbReference type="Proteomes" id="UP000316801"/>
    </source>
</evidence>
<accession>A0A549TC86</accession>
<name>A0A549TC86_9HYPH</name>
<protein>
    <submittedName>
        <fullName evidence="1">Uncharacterized protein</fullName>
    </submittedName>
</protein>
<evidence type="ECO:0000313" key="1">
    <source>
        <dbReference type="EMBL" id="TRL39504.1"/>
    </source>
</evidence>
<dbReference type="RefSeq" id="WP_143124807.1">
    <property type="nucleotide sequence ID" value="NZ_VJMG01000020.1"/>
</dbReference>
<sequence>MGIEFLTRTRKTITKHIDRMRVELATPDLFTQQPADLPRCAMLTLKKGAIVEIGDRLVLESTKSSVTAHRNNVAVGNYDNPSADVMESLAKTGGSAGAVVRRVMKISGKAEVSLC</sequence>
<keyword evidence="2" id="KW-1185">Reference proteome</keyword>
<organism evidence="1 2">
    <name type="scientific">Rhizobium straminoryzae</name>
    <dbReference type="NCBI Taxonomy" id="1387186"/>
    <lineage>
        <taxon>Bacteria</taxon>
        <taxon>Pseudomonadati</taxon>
        <taxon>Pseudomonadota</taxon>
        <taxon>Alphaproteobacteria</taxon>
        <taxon>Hyphomicrobiales</taxon>
        <taxon>Rhizobiaceae</taxon>
        <taxon>Rhizobium/Agrobacterium group</taxon>
        <taxon>Rhizobium</taxon>
    </lineage>
</organism>
<dbReference type="AlphaFoldDB" id="A0A549TC86"/>
<dbReference type="Proteomes" id="UP000316801">
    <property type="component" value="Unassembled WGS sequence"/>
</dbReference>